<accession>A0A7C0U444</accession>
<reference evidence="2" key="1">
    <citation type="journal article" date="2020" name="mSystems">
        <title>Genome- and Community-Level Interaction Insights into Carbon Utilization and Element Cycling Functions of Hydrothermarchaeota in Hydrothermal Sediment.</title>
        <authorList>
            <person name="Zhou Z."/>
            <person name="Liu Y."/>
            <person name="Xu W."/>
            <person name="Pan J."/>
            <person name="Luo Z.H."/>
            <person name="Li M."/>
        </authorList>
    </citation>
    <scope>NUCLEOTIDE SEQUENCE [LARGE SCALE GENOMIC DNA]</scope>
    <source>
        <strain evidence="2">HyVt-233</strain>
    </source>
</reference>
<dbReference type="Pfam" id="PF13173">
    <property type="entry name" value="AAA_14"/>
    <property type="match status" value="1"/>
</dbReference>
<protein>
    <recommendedName>
        <fullName evidence="1">AAA domain-containing protein</fullName>
    </recommendedName>
</protein>
<comment type="caution">
    <text evidence="2">The sequence shown here is derived from an EMBL/GenBank/DDBJ whole genome shotgun (WGS) entry which is preliminary data.</text>
</comment>
<dbReference type="SUPFAM" id="SSF52540">
    <property type="entry name" value="P-loop containing nucleoside triphosphate hydrolases"/>
    <property type="match status" value="1"/>
</dbReference>
<dbReference type="InterPro" id="IPR041682">
    <property type="entry name" value="AAA_14"/>
</dbReference>
<dbReference type="AlphaFoldDB" id="A0A7C0U444"/>
<evidence type="ECO:0000313" key="2">
    <source>
        <dbReference type="EMBL" id="HDD45135.1"/>
    </source>
</evidence>
<name>A0A7C0U444_DESA2</name>
<dbReference type="Gene3D" id="3.40.50.300">
    <property type="entry name" value="P-loop containing nucleotide triphosphate hydrolases"/>
    <property type="match status" value="1"/>
</dbReference>
<dbReference type="PANTHER" id="PTHR33295:SF19">
    <property type="entry name" value="ARCHAEAL ATPASE"/>
    <property type="match status" value="1"/>
</dbReference>
<feature type="domain" description="AAA" evidence="1">
    <location>
        <begin position="45"/>
        <end position="178"/>
    </location>
</feature>
<organism evidence="2">
    <name type="scientific">Desulfofervidus auxilii</name>
    <dbReference type="NCBI Taxonomy" id="1621989"/>
    <lineage>
        <taxon>Bacteria</taxon>
        <taxon>Pseudomonadati</taxon>
        <taxon>Thermodesulfobacteriota</taxon>
        <taxon>Candidatus Desulfofervidia</taxon>
        <taxon>Candidatus Desulfofervidales</taxon>
        <taxon>Candidatus Desulfofervidaceae</taxon>
        <taxon>Candidatus Desulfofervidus</taxon>
    </lineage>
</organism>
<evidence type="ECO:0000259" key="1">
    <source>
        <dbReference type="Pfam" id="PF13173"/>
    </source>
</evidence>
<proteinExistence type="predicted"/>
<feature type="non-terminal residue" evidence="2">
    <location>
        <position position="268"/>
    </location>
</feature>
<sequence length="268" mass="32240">MDKDFLIKYLSERNYWWNTGKIEEYEKGIERKDYISTINKILNLNRIVCLVGIRRSGKTTLLFQLMDLLLGKNDPKRIVYVKIDDILSKIDNLRDITSVYHELTGIDPKSNRVYFLLDEIHFMKDWQLQIKYFIDSHYKSKFIVSGSSKTMLYKDASESLVGRIRFVDVFPLTFREFLRFNGMELNLKEGMEFKTIKENYYNLISKKEEILHFLRLYLEVGAFPEWFRIKDRREWQKTLVDDYLSLILFKDIVHVFKVKDPLLLEKLI</sequence>
<dbReference type="PANTHER" id="PTHR33295">
    <property type="entry name" value="ATPASE"/>
    <property type="match status" value="1"/>
</dbReference>
<gene>
    <name evidence="2" type="ORF">ENG63_09805</name>
</gene>
<dbReference type="EMBL" id="DRBS01000360">
    <property type="protein sequence ID" value="HDD45135.1"/>
    <property type="molecule type" value="Genomic_DNA"/>
</dbReference>
<dbReference type="Proteomes" id="UP000886289">
    <property type="component" value="Unassembled WGS sequence"/>
</dbReference>
<dbReference type="InterPro" id="IPR027417">
    <property type="entry name" value="P-loop_NTPase"/>
</dbReference>